<dbReference type="EMBL" id="BARX01000012">
    <property type="protein sequence ID" value="GAD01982.1"/>
    <property type="molecule type" value="Genomic_DNA"/>
</dbReference>
<keyword evidence="1" id="KW-0812">Transmembrane</keyword>
<proteinExistence type="predicted"/>
<dbReference type="AlphaFoldDB" id="R9PKU1"/>
<evidence type="ECO:0000313" key="3">
    <source>
        <dbReference type="Proteomes" id="UP000014461"/>
    </source>
</evidence>
<accession>R9PKU1</accession>
<dbReference type="OrthoDB" id="9829310at2"/>
<evidence type="ECO:0000256" key="1">
    <source>
        <dbReference type="SAM" id="Phobius"/>
    </source>
</evidence>
<keyword evidence="1" id="KW-0472">Membrane</keyword>
<keyword evidence="3" id="KW-1185">Reference proteome</keyword>
<name>R9PKU1_AGAAL</name>
<evidence type="ECO:0000313" key="2">
    <source>
        <dbReference type="EMBL" id="GAD01982.1"/>
    </source>
</evidence>
<reference evidence="2" key="1">
    <citation type="journal article" date="2013" name="Genome Announc.">
        <title>Draft Genome Sequence of Agarivorans albus Strain MKT 106T, an Agarolytic Marine Bacterium.</title>
        <authorList>
            <person name="Yasuike M."/>
            <person name="Nakamura Y."/>
            <person name="Kai W."/>
            <person name="Fujiwara A."/>
            <person name="Fukui Y."/>
            <person name="Satomi M."/>
            <person name="Sano M."/>
        </authorList>
    </citation>
    <scope>NUCLEOTIDE SEQUENCE [LARGE SCALE GENOMIC DNA]</scope>
</reference>
<comment type="caution">
    <text evidence="2">The sequence shown here is derived from an EMBL/GenBank/DDBJ whole genome shotgun (WGS) entry which is preliminary data.</text>
</comment>
<dbReference type="RefSeq" id="WP_016401750.1">
    <property type="nucleotide sequence ID" value="NZ_BARX01000012.1"/>
</dbReference>
<keyword evidence="1" id="KW-1133">Transmembrane helix</keyword>
<dbReference type="Proteomes" id="UP000014461">
    <property type="component" value="Unassembled WGS sequence"/>
</dbReference>
<protein>
    <submittedName>
        <fullName evidence="2">Uncharacterized protein</fullName>
    </submittedName>
</protein>
<gene>
    <name evidence="2" type="ORF">AALB_2062</name>
</gene>
<organism evidence="2 3">
    <name type="scientific">Agarivorans albus MKT 106</name>
    <dbReference type="NCBI Taxonomy" id="1331007"/>
    <lineage>
        <taxon>Bacteria</taxon>
        <taxon>Pseudomonadati</taxon>
        <taxon>Pseudomonadota</taxon>
        <taxon>Gammaproteobacteria</taxon>
        <taxon>Alteromonadales</taxon>
        <taxon>Alteromonadaceae</taxon>
        <taxon>Agarivorans</taxon>
    </lineage>
</organism>
<feature type="transmembrane region" description="Helical" evidence="1">
    <location>
        <begin position="6"/>
        <end position="24"/>
    </location>
</feature>
<sequence>MKTYGWVLSLAGSFIAGYLVAVIYHPKSSTEVFYHENSQTDLATLENPVNSSAKNTDLLFRNSNLEDNFANQPVSKPAQVLVKHTPDNIELSNKAQNEAKPNKAAQFDALKHAIQNNPASLANSIEQLAVLNVDNPDFDLLLSAIQSSAIPNSEQALLGLAEQYAMLSDAQSQQKFLSLLSSASEIKSPLLVQGLVDLATLEQTDTNTRVEALSLLKPYQITDPERQVITSELEQQVLTANGDEAEMLLSQLMRFSHNQQRSGIASDMLYNSSQAIQLAVLNNINSGSIPAADDLKTKLLDMASDQQDSLWFEAQQTLLTSFDLSQQEYARLSAN</sequence>